<name>A0ABQ9H9T3_9NEOP</name>
<feature type="region of interest" description="Disordered" evidence="1">
    <location>
        <begin position="535"/>
        <end position="560"/>
    </location>
</feature>
<evidence type="ECO:0000313" key="3">
    <source>
        <dbReference type="Proteomes" id="UP001159363"/>
    </source>
</evidence>
<feature type="region of interest" description="Disordered" evidence="1">
    <location>
        <begin position="289"/>
        <end position="310"/>
    </location>
</feature>
<comment type="caution">
    <text evidence="2">The sequence shown here is derived from an EMBL/GenBank/DDBJ whole genome shotgun (WGS) entry which is preliminary data.</text>
</comment>
<proteinExistence type="predicted"/>
<organism evidence="2 3">
    <name type="scientific">Dryococelus australis</name>
    <dbReference type="NCBI Taxonomy" id="614101"/>
    <lineage>
        <taxon>Eukaryota</taxon>
        <taxon>Metazoa</taxon>
        <taxon>Ecdysozoa</taxon>
        <taxon>Arthropoda</taxon>
        <taxon>Hexapoda</taxon>
        <taxon>Insecta</taxon>
        <taxon>Pterygota</taxon>
        <taxon>Neoptera</taxon>
        <taxon>Polyneoptera</taxon>
        <taxon>Phasmatodea</taxon>
        <taxon>Verophasmatodea</taxon>
        <taxon>Anareolatae</taxon>
        <taxon>Phasmatidae</taxon>
        <taxon>Eurycanthinae</taxon>
        <taxon>Dryococelus</taxon>
    </lineage>
</organism>
<reference evidence="2 3" key="1">
    <citation type="submission" date="2023-02" db="EMBL/GenBank/DDBJ databases">
        <title>LHISI_Scaffold_Assembly.</title>
        <authorList>
            <person name="Stuart O.P."/>
            <person name="Cleave R."/>
            <person name="Magrath M.J.L."/>
            <person name="Mikheyev A.S."/>
        </authorList>
    </citation>
    <scope>NUCLEOTIDE SEQUENCE [LARGE SCALE GENOMIC DNA]</scope>
    <source>
        <strain evidence="2">Daus_M_001</strain>
        <tissue evidence="2">Leg muscle</tissue>
    </source>
</reference>
<evidence type="ECO:0000313" key="2">
    <source>
        <dbReference type="EMBL" id="KAJ8880990.1"/>
    </source>
</evidence>
<evidence type="ECO:0000256" key="1">
    <source>
        <dbReference type="SAM" id="MobiDB-lite"/>
    </source>
</evidence>
<feature type="region of interest" description="Disordered" evidence="1">
    <location>
        <begin position="659"/>
        <end position="690"/>
    </location>
</feature>
<dbReference type="Proteomes" id="UP001159363">
    <property type="component" value="Chromosome 5"/>
</dbReference>
<feature type="region of interest" description="Disordered" evidence="1">
    <location>
        <begin position="324"/>
        <end position="356"/>
    </location>
</feature>
<keyword evidence="3" id="KW-1185">Reference proteome</keyword>
<feature type="region of interest" description="Disordered" evidence="1">
    <location>
        <begin position="131"/>
        <end position="177"/>
    </location>
</feature>
<accession>A0ABQ9H9T3</accession>
<sequence length="1030" mass="113222">MHVTRFQIDKAMVATSGSVSVSALRRGGRGGVVVRLLACHQGEPGSIPGSVVLGFLQVDIVPEDGAGQRVFSGISRFPHLSFRRLSFESLAISSSDMWSIQHLLNQHTMLSVILQRTIGPPAATEFVTDGVQHSPDVQGPRLPTRETHRGLHRTAGPTHRVPRNPIRAGGDEGDDQNILQRQPNVALAIRGDPSSAHIAFRRTPVMSLSTASRKLEGDGEREKTLSRHITLCWKDTPERYGIHVRTMNCGPWGVVARPLPGHQRLGRGTPEQMLGKTITSFLLLLPTTKPVSPPGVPSGEKTSTVPCSKASASVLESRDTWRQAGLGLSPPRAGLSAPQHPPRDEEKSASDSHAEAAGPLCVTSASTVLACSSEQGRDELKLHKLHAITRFSREGAERKKELLEVFKSTQFRVNSVDSSETATHTANFTLVGKLLANQNLVTHLLAGKRCPAARCSQSETLQEYLLPLFTTTPSSNQVLRLFPRRLPGCTGYTRSFQSLAEFSRDSRFLLMMPRPLVKCDVVEVQNLSVSNRRWRTASPPNTLTHSRLHSSVSHPLDQSRHEHLARRRPAITCRPHLTSLAHTRQTASVKDCRPLDCSRIYSVLGRHLESSPTRVMRRGGLRCQSVSPEHSCVVAKRIGNSSRREEFCDASKSRHCRHSRDYLKGGGSRQSRAHRSRERGGRGGSPITMRGFIPDRSLRSFANGHSTGQCRWSAGFLRDILFPPPLYSSDAPFSPHFTLIGYQDLVVKRVATAKRQSHGGNKQQRGGRSWPAVKATLRAGLGGDIPKGNHVPTGLMTLQERVLEIAQDRVLVRGRGRDINNASRQDAVGKHALQGRNFLVLDVQPAGEEVGRENPVRWHWECAAGSTTDFGVKGQGLKSRCAVRVIWLAVRARFSSAVMQIPAMATSSPRRAQVRYIMHNSWQTRAVDRLSELSASLGRTLAQRTGNGERFTAHNAFGQDAVPDESNRNWTRSTLQKLFPNLLTARTLCRGVTRAQHHGVTRALCILRSTVLAARPSLEGSSATVLPARM</sequence>
<gene>
    <name evidence="2" type="ORF">PR048_017463</name>
</gene>
<feature type="compositionally biased region" description="Basic and acidic residues" evidence="1">
    <location>
        <begin position="341"/>
        <end position="354"/>
    </location>
</feature>
<feature type="compositionally biased region" description="Polar residues" evidence="1">
    <location>
        <begin position="538"/>
        <end position="553"/>
    </location>
</feature>
<dbReference type="EMBL" id="JARBHB010000006">
    <property type="protein sequence ID" value="KAJ8880990.1"/>
    <property type="molecule type" value="Genomic_DNA"/>
</dbReference>
<protein>
    <submittedName>
        <fullName evidence="2">Uncharacterized protein</fullName>
    </submittedName>
</protein>